<dbReference type="EMBL" id="JAERRG010000055">
    <property type="protein sequence ID" value="MBL1120583.1"/>
    <property type="molecule type" value="Genomic_DNA"/>
</dbReference>
<dbReference type="RefSeq" id="WP_201858340.1">
    <property type="nucleotide sequence ID" value="NZ_JAERRG010000055.1"/>
</dbReference>
<comment type="caution">
    <text evidence="3">The sequence shown here is derived from an EMBL/GenBank/DDBJ whole genome shotgun (WGS) entry which is preliminary data.</text>
</comment>
<protein>
    <recommendedName>
        <fullName evidence="5">Integral membrane protein</fullName>
    </recommendedName>
</protein>
<feature type="transmembrane region" description="Helical" evidence="2">
    <location>
        <begin position="82"/>
        <end position="101"/>
    </location>
</feature>
<sequence length="165" mass="16813">MSSQQQPGWNNAGQGGPVAHGPSPYGEPQPYQPYPNGGAVPGGHQPQPMPGPVRAAQVLFFVMSGLGLLGMALAIATDHVEAAGSIFATSLPAFLGLISALRFSKRKPGSRGTATITASLMIIVGLGTLGQGQPAGLILGGVGIAIVILLSQQRSGHWFGRPART</sequence>
<reference evidence="3 4" key="1">
    <citation type="submission" date="2021-01" db="EMBL/GenBank/DDBJ databases">
        <title>WGS of actinomycetes isolated from Thailand.</title>
        <authorList>
            <person name="Thawai C."/>
        </authorList>
    </citation>
    <scope>NUCLEOTIDE SEQUENCE [LARGE SCALE GENOMIC DNA]</scope>
    <source>
        <strain evidence="3 4">CA3R110</strain>
    </source>
</reference>
<evidence type="ECO:0000313" key="4">
    <source>
        <dbReference type="Proteomes" id="UP000621510"/>
    </source>
</evidence>
<accession>A0ABS1Q7D2</accession>
<keyword evidence="2" id="KW-0812">Transmembrane</keyword>
<evidence type="ECO:0000313" key="3">
    <source>
        <dbReference type="EMBL" id="MBL1120583.1"/>
    </source>
</evidence>
<keyword evidence="4" id="KW-1185">Reference proteome</keyword>
<gene>
    <name evidence="3" type="ORF">JK364_51095</name>
</gene>
<dbReference type="Proteomes" id="UP000621510">
    <property type="component" value="Unassembled WGS sequence"/>
</dbReference>
<name>A0ABS1Q7D2_9ACTN</name>
<feature type="region of interest" description="Disordered" evidence="1">
    <location>
        <begin position="1"/>
        <end position="48"/>
    </location>
</feature>
<keyword evidence="2" id="KW-1133">Transmembrane helix</keyword>
<feature type="transmembrane region" description="Helical" evidence="2">
    <location>
        <begin position="58"/>
        <end position="76"/>
    </location>
</feature>
<feature type="compositionally biased region" description="Polar residues" evidence="1">
    <location>
        <begin position="1"/>
        <end position="12"/>
    </location>
</feature>
<feature type="transmembrane region" description="Helical" evidence="2">
    <location>
        <begin position="135"/>
        <end position="151"/>
    </location>
</feature>
<feature type="transmembrane region" description="Helical" evidence="2">
    <location>
        <begin position="113"/>
        <end position="129"/>
    </location>
</feature>
<evidence type="ECO:0008006" key="5">
    <source>
        <dbReference type="Google" id="ProtNLM"/>
    </source>
</evidence>
<evidence type="ECO:0000256" key="1">
    <source>
        <dbReference type="SAM" id="MobiDB-lite"/>
    </source>
</evidence>
<organism evidence="3 4">
    <name type="scientific">Streptomyces endocoffeicus</name>
    <dbReference type="NCBI Taxonomy" id="2898945"/>
    <lineage>
        <taxon>Bacteria</taxon>
        <taxon>Bacillati</taxon>
        <taxon>Actinomycetota</taxon>
        <taxon>Actinomycetes</taxon>
        <taxon>Kitasatosporales</taxon>
        <taxon>Streptomycetaceae</taxon>
        <taxon>Streptomyces</taxon>
    </lineage>
</organism>
<proteinExistence type="predicted"/>
<keyword evidence="2" id="KW-0472">Membrane</keyword>
<evidence type="ECO:0000256" key="2">
    <source>
        <dbReference type="SAM" id="Phobius"/>
    </source>
</evidence>
<feature type="compositionally biased region" description="Low complexity" evidence="1">
    <location>
        <begin position="34"/>
        <end position="46"/>
    </location>
</feature>